<dbReference type="InterPro" id="IPR000673">
    <property type="entry name" value="Sig_transdc_resp-reg_Me-estase"/>
</dbReference>
<evidence type="ECO:0000256" key="9">
    <source>
        <dbReference type="SAM" id="Coils"/>
    </source>
</evidence>
<dbReference type="SUPFAM" id="SSF47757">
    <property type="entry name" value="Chemotaxis receptor methyltransferase CheR, N-terminal domain"/>
    <property type="match status" value="1"/>
</dbReference>
<feature type="active site" evidence="8">
    <location>
        <position position="154"/>
    </location>
</feature>
<dbReference type="GO" id="GO:0006935">
    <property type="term" value="P:chemotaxis"/>
    <property type="evidence" value="ECO:0007669"/>
    <property type="project" value="UniProtKB-UniRule"/>
</dbReference>
<dbReference type="PROSITE" id="PS50123">
    <property type="entry name" value="CHER"/>
    <property type="match status" value="1"/>
</dbReference>
<dbReference type="InterPro" id="IPR035965">
    <property type="entry name" value="PAS-like_dom_sf"/>
</dbReference>
<gene>
    <name evidence="13" type="ORF">HN018_15195</name>
</gene>
<dbReference type="Pfam" id="PF01339">
    <property type="entry name" value="CheB_methylest"/>
    <property type="match status" value="1"/>
</dbReference>
<dbReference type="EMBL" id="CP053708">
    <property type="protein sequence ID" value="QKE91212.1"/>
    <property type="molecule type" value="Genomic_DNA"/>
</dbReference>
<keyword evidence="8" id="KW-0378">Hydrolase</keyword>
<keyword evidence="3" id="KW-0597">Phosphoprotein</keyword>
<evidence type="ECO:0000256" key="6">
    <source>
        <dbReference type="ARBA" id="ARBA00022777"/>
    </source>
</evidence>
<evidence type="ECO:0000256" key="7">
    <source>
        <dbReference type="ARBA" id="ARBA00022840"/>
    </source>
</evidence>
<dbReference type="Pfam" id="PF03705">
    <property type="entry name" value="CheR_N"/>
    <property type="match status" value="1"/>
</dbReference>
<dbReference type="Proteomes" id="UP000500767">
    <property type="component" value="Chromosome"/>
</dbReference>
<dbReference type="Pfam" id="PF13596">
    <property type="entry name" value="PAS_10"/>
    <property type="match status" value="1"/>
</dbReference>
<dbReference type="PROSITE" id="PS50122">
    <property type="entry name" value="CHEB"/>
    <property type="match status" value="1"/>
</dbReference>
<dbReference type="AlphaFoldDB" id="A0A6M8HSA3"/>
<dbReference type="InterPro" id="IPR036890">
    <property type="entry name" value="HATPase_C_sf"/>
</dbReference>
<dbReference type="KEGG" id="lck:HN018_15195"/>
<feature type="active site" evidence="8">
    <location>
        <position position="35"/>
    </location>
</feature>
<dbReference type="InterPro" id="IPR022642">
    <property type="entry name" value="CheR_C"/>
</dbReference>
<keyword evidence="8" id="KW-0145">Chemotaxis</keyword>
<dbReference type="PRINTS" id="PR00996">
    <property type="entry name" value="CHERMTFRASE"/>
</dbReference>
<dbReference type="SMART" id="SM00138">
    <property type="entry name" value="MeTrc"/>
    <property type="match status" value="1"/>
</dbReference>
<dbReference type="PANTHER" id="PTHR24422:SF27">
    <property type="entry name" value="PROTEIN-GLUTAMATE O-METHYLTRANSFERASE"/>
    <property type="match status" value="1"/>
</dbReference>
<protein>
    <recommendedName>
        <fullName evidence="2">histidine kinase</fullName>
        <ecNumber evidence="2">2.7.13.3</ecNumber>
    </recommendedName>
</protein>
<dbReference type="GO" id="GO:0004673">
    <property type="term" value="F:protein histidine kinase activity"/>
    <property type="evidence" value="ECO:0007669"/>
    <property type="project" value="UniProtKB-EC"/>
</dbReference>
<keyword evidence="5" id="KW-0547">Nucleotide-binding</keyword>
<dbReference type="Gene3D" id="3.30.450.20">
    <property type="entry name" value="PAS domain"/>
    <property type="match status" value="1"/>
</dbReference>
<dbReference type="RefSeq" id="WP_171833264.1">
    <property type="nucleotide sequence ID" value="NZ_CP053708.1"/>
</dbReference>
<evidence type="ECO:0000259" key="11">
    <source>
        <dbReference type="PROSITE" id="PS50122"/>
    </source>
</evidence>
<feature type="domain" description="CheR-type methyltransferase" evidence="12">
    <location>
        <begin position="224"/>
        <end position="494"/>
    </location>
</feature>
<reference evidence="13 14" key="1">
    <citation type="journal article" date="2014" name="World J. Microbiol. Biotechnol.">
        <title>Biodiversity and physiological characteristics of Antarctic and Arctic lichens-associated bacteria.</title>
        <authorList>
            <person name="Lee Y.M."/>
            <person name="Kim E.H."/>
            <person name="Lee H.K."/>
            <person name="Hong S.G."/>
        </authorList>
    </citation>
    <scope>NUCLEOTIDE SEQUENCE [LARGE SCALE GENOMIC DNA]</scope>
    <source>
        <strain evidence="13 14">PAMC 26569</strain>
    </source>
</reference>
<dbReference type="GO" id="GO:0008984">
    <property type="term" value="F:protein-glutamate methylesterase activity"/>
    <property type="evidence" value="ECO:0007669"/>
    <property type="project" value="InterPro"/>
</dbReference>
<comment type="catalytic activity">
    <reaction evidence="1">
        <text>ATP + protein L-histidine = ADP + protein N-phospho-L-histidine.</text>
        <dbReference type="EC" id="2.7.13.3"/>
    </reaction>
</comment>
<keyword evidence="9" id="KW-0175">Coiled coil</keyword>
<feature type="domain" description="CheB-type methylesterase" evidence="11">
    <location>
        <begin position="23"/>
        <end position="214"/>
    </location>
</feature>
<feature type="coiled-coil region" evidence="9">
    <location>
        <begin position="668"/>
        <end position="737"/>
    </location>
</feature>
<dbReference type="EC" id="2.7.13.3" evidence="2"/>
<dbReference type="Gene3D" id="3.30.565.10">
    <property type="entry name" value="Histidine kinase-like ATPase, C-terminal domain"/>
    <property type="match status" value="1"/>
</dbReference>
<keyword evidence="4" id="KW-0808">Transferase</keyword>
<dbReference type="SMART" id="SM00911">
    <property type="entry name" value="HWE_HK"/>
    <property type="match status" value="1"/>
</dbReference>
<dbReference type="InterPro" id="IPR029063">
    <property type="entry name" value="SAM-dependent_MTases_sf"/>
</dbReference>
<dbReference type="InterPro" id="IPR011102">
    <property type="entry name" value="Sig_transdc_His_kinase_HWE"/>
</dbReference>
<dbReference type="GO" id="GO:0005524">
    <property type="term" value="F:ATP binding"/>
    <property type="evidence" value="ECO:0007669"/>
    <property type="project" value="UniProtKB-KW"/>
</dbReference>
<dbReference type="PANTHER" id="PTHR24422">
    <property type="entry name" value="CHEMOTAXIS PROTEIN METHYLTRANSFERASE"/>
    <property type="match status" value="1"/>
</dbReference>
<dbReference type="InterPro" id="IPR035909">
    <property type="entry name" value="CheB_C"/>
</dbReference>
<evidence type="ECO:0000256" key="10">
    <source>
        <dbReference type="SAM" id="MobiDB-lite"/>
    </source>
</evidence>
<evidence type="ECO:0000313" key="13">
    <source>
        <dbReference type="EMBL" id="QKE91212.1"/>
    </source>
</evidence>
<evidence type="ECO:0000256" key="5">
    <source>
        <dbReference type="ARBA" id="ARBA00022741"/>
    </source>
</evidence>
<evidence type="ECO:0000259" key="12">
    <source>
        <dbReference type="PROSITE" id="PS50123"/>
    </source>
</evidence>
<keyword evidence="6" id="KW-0418">Kinase</keyword>
<feature type="region of interest" description="Disordered" evidence="10">
    <location>
        <begin position="1"/>
        <end position="20"/>
    </location>
</feature>
<proteinExistence type="predicted"/>
<evidence type="ECO:0000313" key="14">
    <source>
        <dbReference type="Proteomes" id="UP000500767"/>
    </source>
</evidence>
<dbReference type="SUPFAM" id="SSF55785">
    <property type="entry name" value="PYP-like sensor domain (PAS domain)"/>
    <property type="match status" value="1"/>
</dbReference>
<dbReference type="InterPro" id="IPR050903">
    <property type="entry name" value="Bact_Chemotaxis_MeTrfase"/>
</dbReference>
<evidence type="ECO:0000256" key="4">
    <source>
        <dbReference type="ARBA" id="ARBA00022679"/>
    </source>
</evidence>
<keyword evidence="14" id="KW-1185">Reference proteome</keyword>
<dbReference type="InterPro" id="IPR000780">
    <property type="entry name" value="CheR_MeTrfase"/>
</dbReference>
<name>A0A6M8HSA3_9PROT</name>
<evidence type="ECO:0000256" key="3">
    <source>
        <dbReference type="ARBA" id="ARBA00022553"/>
    </source>
</evidence>
<accession>A0A6M8HSA3</accession>
<evidence type="ECO:0000256" key="2">
    <source>
        <dbReference type="ARBA" id="ARBA00012438"/>
    </source>
</evidence>
<dbReference type="InterPro" id="IPR022641">
    <property type="entry name" value="CheR_N"/>
</dbReference>
<evidence type="ECO:0000256" key="8">
    <source>
        <dbReference type="PROSITE-ProRule" id="PRU00050"/>
    </source>
</evidence>
<dbReference type="Gene3D" id="3.40.50.150">
    <property type="entry name" value="Vaccinia Virus protein VP39"/>
    <property type="match status" value="1"/>
</dbReference>
<feature type="active site" evidence="8">
    <location>
        <position position="62"/>
    </location>
</feature>
<sequence>MTPDIIPGAGQPLFADDPGDGSSGPAFPIVGVGASAGGIEALEGLFRGIPERPGFAMVIVTHLNPQRGSVLHEIIARYTSLDVRVAVDGADIEIDSVHVLPADAILGIRNGRLSVTRQDNTHRERKPIDVFFSALAIDHNELAAGIVLSGGDGDGTIGIKAIKERGGLTLAQIADGTGPQHPSMPESAISTGMIDFAIPVEEMGAKLAHFARSVGNPGGVEPRSLHGEEALLEDARHEIYAVLRSEMGHDFAGYKIKTFARRVQRRMQIVQLDAIESYLERLRRDPQEVAALFRDLLINVTNFFRDGEAFEALAEQVIPKLFEGRSDDDTVRLWVPGCSTGEEVFSLAILVCEHLETLTVAPRVQLFATDIDEHALTIARAARYPAALLDNVSGERKAKFFVLDGSSYLLNKSVRDLCVFSPHSVIRDPPFSQIDLISCRNLLIYFGVEVQNQVLPTFHYALRPGGYLFLGTSENIGHYADMFGSVDKKQRIFRSRAGGSGAVRLPLAITTPRWVGRGGEIAARAGASGSMALRQAVEAQVLERFSPAHVVVNRDGDVVFYSARTGKYLEAAAGQPTRQILTMARKGLRLDLYAAFREAVETSRSIRRERLAVEGDDGRVQRVTLTVDPLRDRADTDPLFLILFEDEGPTQTWEDAFGGLGPLDDGAAIQLERELRDTRERLQSMIEEYETAIEELKSSNEELVSVNEEVQSSNEELEASKEELQSLNEELHTVNAQLTGKIDALDLANSDLQNLFDSADLATVFLDSKLVIRSFTPSVTRMFNILPGDRGRPITDLASRVHLPGFIDDLSSVLRDGKAIEHRVDQDGGTGNYLMRLSAYRDLYQSVEGVVVTFVDITTLARAETRQAVLIAELQHRTRNLLAMVQAIAVQTLGKGGSMESYMHRLSALGRVQSLISKATNEDVDLGDIVRLELQAHVADDDRITVTGPPVTLRLEQVQTFALALHELATNALKHGALKVETGRLAVTWSISDEQAGGPYLVLDWIETGVTILPEIIERRGYGRQLIERALSFALRADTRFLFGDEGVSCRIVMPLKDQHG</sequence>
<dbReference type="GO" id="GO:0000156">
    <property type="term" value="F:phosphorelay response regulator activity"/>
    <property type="evidence" value="ECO:0007669"/>
    <property type="project" value="InterPro"/>
</dbReference>
<dbReference type="Gene3D" id="3.40.50.180">
    <property type="entry name" value="Methylesterase CheB, C-terminal domain"/>
    <property type="match status" value="1"/>
</dbReference>
<evidence type="ECO:0000256" key="1">
    <source>
        <dbReference type="ARBA" id="ARBA00000085"/>
    </source>
</evidence>
<dbReference type="GO" id="GO:0008757">
    <property type="term" value="F:S-adenosylmethionine-dependent methyltransferase activity"/>
    <property type="evidence" value="ECO:0007669"/>
    <property type="project" value="InterPro"/>
</dbReference>
<dbReference type="CDD" id="cd00130">
    <property type="entry name" value="PAS"/>
    <property type="match status" value="1"/>
</dbReference>
<dbReference type="GO" id="GO:0005737">
    <property type="term" value="C:cytoplasm"/>
    <property type="evidence" value="ECO:0007669"/>
    <property type="project" value="InterPro"/>
</dbReference>
<dbReference type="InterPro" id="IPR000014">
    <property type="entry name" value="PAS"/>
</dbReference>
<dbReference type="SUPFAM" id="SSF53335">
    <property type="entry name" value="S-adenosyl-L-methionine-dependent methyltransferases"/>
    <property type="match status" value="1"/>
</dbReference>
<dbReference type="CDD" id="cd16434">
    <property type="entry name" value="CheB-CheR_fusion"/>
    <property type="match status" value="1"/>
</dbReference>
<organism evidence="13 14">
    <name type="scientific">Lichenicola cladoniae</name>
    <dbReference type="NCBI Taxonomy" id="1484109"/>
    <lineage>
        <taxon>Bacteria</taxon>
        <taxon>Pseudomonadati</taxon>
        <taxon>Pseudomonadota</taxon>
        <taxon>Alphaproteobacteria</taxon>
        <taxon>Acetobacterales</taxon>
        <taxon>Acetobacteraceae</taxon>
        <taxon>Lichenicola</taxon>
    </lineage>
</organism>
<dbReference type="Pfam" id="PF07536">
    <property type="entry name" value="HWE_HK"/>
    <property type="match status" value="1"/>
</dbReference>
<keyword evidence="7" id="KW-0067">ATP-binding</keyword>
<dbReference type="SUPFAM" id="SSF52738">
    <property type="entry name" value="Methylesterase CheB, C-terminal domain"/>
    <property type="match status" value="1"/>
</dbReference>
<dbReference type="Pfam" id="PF01739">
    <property type="entry name" value="CheR"/>
    <property type="match status" value="1"/>
</dbReference>